<dbReference type="PRINTS" id="PR00467">
    <property type="entry name" value="MAMLPOXGNASE"/>
</dbReference>
<dbReference type="InterPro" id="IPR036226">
    <property type="entry name" value="LipOase_C_sf"/>
</dbReference>
<dbReference type="InterPro" id="IPR000907">
    <property type="entry name" value="LipOase"/>
</dbReference>
<dbReference type="PANTHER" id="PTHR11771">
    <property type="entry name" value="LIPOXYGENASE"/>
    <property type="match status" value="1"/>
</dbReference>
<evidence type="ECO:0000256" key="2">
    <source>
        <dbReference type="ARBA" id="ARBA00005189"/>
    </source>
</evidence>
<feature type="binding site" evidence="10">
    <location>
        <position position="669"/>
    </location>
    <ligand>
        <name>Fe cation</name>
        <dbReference type="ChEBI" id="CHEBI:24875"/>
        <note>catalytic</note>
    </ligand>
</feature>
<dbReference type="InterPro" id="IPR001885">
    <property type="entry name" value="LipOase_mml"/>
</dbReference>
<dbReference type="GO" id="GO:0016702">
    <property type="term" value="F:oxidoreductase activity, acting on single donors with incorporation of molecular oxygen, incorporation of two atoms of oxygen"/>
    <property type="evidence" value="ECO:0007669"/>
    <property type="project" value="InterPro"/>
</dbReference>
<dbReference type="Proteomes" id="UP000472263">
    <property type="component" value="Chromosome 14"/>
</dbReference>
<dbReference type="PROSITE" id="PS00081">
    <property type="entry name" value="LIPOXYGENASE_2"/>
    <property type="match status" value="1"/>
</dbReference>
<feature type="binding site" evidence="10">
    <location>
        <position position="546"/>
    </location>
    <ligand>
        <name>Fe cation</name>
        <dbReference type="ChEBI" id="CHEBI:24875"/>
        <note>catalytic</note>
    </ligand>
</feature>
<feature type="binding site" evidence="11">
    <location>
        <position position="86"/>
    </location>
    <ligand>
        <name>Ca(2+)</name>
        <dbReference type="ChEBI" id="CHEBI:29108"/>
        <label>1</label>
    </ligand>
</feature>
<keyword evidence="9" id="KW-0443">Lipid metabolism</keyword>
<dbReference type="Pfam" id="PF01477">
    <property type="entry name" value="PLAT"/>
    <property type="match status" value="1"/>
</dbReference>
<evidence type="ECO:0000313" key="18">
    <source>
        <dbReference type="Proteomes" id="UP000472263"/>
    </source>
</evidence>
<evidence type="ECO:0000256" key="5">
    <source>
        <dbReference type="ARBA" id="ARBA00022723"/>
    </source>
</evidence>
<evidence type="ECO:0000256" key="6">
    <source>
        <dbReference type="ARBA" id="ARBA00022964"/>
    </source>
</evidence>
<keyword evidence="18" id="KW-1185">Reference proteome</keyword>
<dbReference type="InterPro" id="IPR020833">
    <property type="entry name" value="LipOase_Fe_BS"/>
</dbReference>
<dbReference type="Gene3D" id="2.60.60.20">
    <property type="entry name" value="PLAT/LH2 domain"/>
    <property type="match status" value="1"/>
</dbReference>
<feature type="domain" description="PLAT" evidence="15">
    <location>
        <begin position="7"/>
        <end position="126"/>
    </location>
</feature>
<evidence type="ECO:0000256" key="8">
    <source>
        <dbReference type="ARBA" id="ARBA00023004"/>
    </source>
</evidence>
<reference evidence="17" key="3">
    <citation type="submission" date="2025-09" db="UniProtKB">
        <authorList>
            <consortium name="Ensembl"/>
        </authorList>
    </citation>
    <scope>IDENTIFICATION</scope>
</reference>
<evidence type="ECO:0000259" key="16">
    <source>
        <dbReference type="PROSITE" id="PS51393"/>
    </source>
</evidence>
<dbReference type="InterPro" id="IPR036392">
    <property type="entry name" value="PLAT/LH2_dom_sf"/>
</dbReference>
<feature type="binding site" evidence="10">
    <location>
        <position position="367"/>
    </location>
    <ligand>
        <name>Fe cation</name>
        <dbReference type="ChEBI" id="CHEBI:24875"/>
        <note>catalytic</note>
    </ligand>
</feature>
<dbReference type="Gene3D" id="3.10.450.60">
    <property type="match status" value="1"/>
</dbReference>
<proteinExistence type="inferred from homology"/>
<dbReference type="GO" id="GO:0005737">
    <property type="term" value="C:cytoplasm"/>
    <property type="evidence" value="ECO:0007669"/>
    <property type="project" value="UniProtKB-SubCell"/>
</dbReference>
<reference evidence="17" key="1">
    <citation type="submission" date="2019-06" db="EMBL/GenBank/DDBJ databases">
        <authorList>
            <consortium name="Wellcome Sanger Institute Data Sharing"/>
        </authorList>
    </citation>
    <scope>NUCLEOTIDE SEQUENCE [LARGE SCALE GENOMIC DNA]</scope>
</reference>
<dbReference type="GO" id="GO:0005506">
    <property type="term" value="F:iron ion binding"/>
    <property type="evidence" value="ECO:0007669"/>
    <property type="project" value="InterPro"/>
</dbReference>
<dbReference type="Ensembl" id="ENSMMDT00005031698.1">
    <property type="protein sequence ID" value="ENSMMDP00005030991.1"/>
    <property type="gene ID" value="ENSMMDG00005014647.1"/>
</dbReference>
<dbReference type="PRINTS" id="PR00087">
    <property type="entry name" value="LIPOXYGENASE"/>
</dbReference>
<dbReference type="AlphaFoldDB" id="A0A667ZDK3"/>
<dbReference type="InterPro" id="IPR001024">
    <property type="entry name" value="PLAT/LH2_dom"/>
</dbReference>
<evidence type="ECO:0000256" key="10">
    <source>
        <dbReference type="PIRSR" id="PIRSR601885-1"/>
    </source>
</evidence>
<evidence type="ECO:0000313" key="17">
    <source>
        <dbReference type="Ensembl" id="ENSMMDP00005030991.1"/>
    </source>
</evidence>
<evidence type="ECO:0000256" key="4">
    <source>
        <dbReference type="ARBA" id="ARBA00022490"/>
    </source>
</evidence>
<keyword evidence="5 10" id="KW-0479">Metal-binding</keyword>
<name>A0A667ZDK3_9TELE</name>
<evidence type="ECO:0000256" key="13">
    <source>
        <dbReference type="PROSITE-ProRule" id="PRU00152"/>
    </source>
</evidence>
<feature type="binding site" evidence="10">
    <location>
        <position position="372"/>
    </location>
    <ligand>
        <name>Fe cation</name>
        <dbReference type="ChEBI" id="CHEBI:24875"/>
        <note>catalytic</note>
    </ligand>
</feature>
<dbReference type="PROSITE" id="PS50095">
    <property type="entry name" value="PLAT"/>
    <property type="match status" value="1"/>
</dbReference>
<dbReference type="Pfam" id="PF00305">
    <property type="entry name" value="Lipoxygenase"/>
    <property type="match status" value="1"/>
</dbReference>
<sequence>SGGFSCQEFEVVVHTSPDPASGTYSLLRLSLIGSEGETPPLTVNEADQHLVPGSSCVVRVRPSGTLGRLLLVRLRLEPRPGFPDLDWHCRRVEVRAGPEDPEVEAFMCERWLRSADGDMELRSGEMCLLSEETEEKLRQQRSGQLQRQQERIRWRCFVDGAPHCVDVSSLSELDPNLRYGHQSAVDLQYLRGFTGRVDSWTSFTELQTLFALNAKNNHIAKYVQAHWRDDWFFGYQCVNGCNPLLLRRTRLLPPRLAVTPDMLRPFLPEGSSLEQELERGSVYLLDYELLDGVPANVVNGRQTFLCAPLCLLHLDGRGRLQPVAIQLQQTPGPHNPVFLPSDPACDWLLAKMWVQCCDFQCHQLVSHYLQTHMLGELCCTATLRQLPEVHPLHQLLMPHVRSSLQINVQARASLLAANGVFDKAIGCGLEAVPVVLSRAAARLRYRSLCVPDDVADRGVDQLPHSLYAQDALRVWDALHRFVSGWIDLFYAADEQVQVDCELQNWIREIHTHGFNQPDSGFPQCFQTKAEVSRFVTALVFCCSALHAAVNFSQLDFSLWMPNRPAAMFRPPPQEKGGVTEADLLSLLPDVGSSCSVLATLTLLAQPSRDFVSLCDYQDAAFRSGAPRRLVEDVQAELRAISDDITERNRKLELPYPYLCPTNIENSVAI</sequence>
<reference evidence="17" key="2">
    <citation type="submission" date="2025-08" db="UniProtKB">
        <authorList>
            <consortium name="Ensembl"/>
        </authorList>
    </citation>
    <scope>IDENTIFICATION</scope>
</reference>
<keyword evidence="8 10" id="KW-0408">Iron</keyword>
<keyword evidence="7 14" id="KW-0560">Oxidoreductase</keyword>
<comment type="similarity">
    <text evidence="3 14">Belongs to the lipoxygenase family.</text>
</comment>
<comment type="cofactor">
    <cofactor evidence="10">
        <name>Fe cation</name>
        <dbReference type="ChEBI" id="CHEBI:24875"/>
    </cofactor>
    <text evidence="10">Binds 1 Fe cation per subunit.</text>
</comment>
<dbReference type="InParanoid" id="A0A667ZDK3"/>
<accession>A0A667ZDK3</accession>
<feature type="binding site" evidence="11">
    <location>
        <position position="22"/>
    </location>
    <ligand>
        <name>Ca(2+)</name>
        <dbReference type="ChEBI" id="CHEBI:29108"/>
        <label>1</label>
    </ligand>
</feature>
<keyword evidence="11" id="KW-0106">Calcium</keyword>
<dbReference type="PROSITE" id="PS51393">
    <property type="entry name" value="LIPOXYGENASE_3"/>
    <property type="match status" value="1"/>
</dbReference>
<protein>
    <submittedName>
        <fullName evidence="17">Zgc:152891</fullName>
    </submittedName>
</protein>
<keyword evidence="6 14" id="KW-0223">Dioxygenase</keyword>
<feature type="site" description="Essential for stabilizing binding to COTL1" evidence="12">
    <location>
        <position position="111"/>
    </location>
</feature>
<gene>
    <name evidence="17" type="primary">zgc:152891</name>
</gene>
<evidence type="ECO:0000256" key="3">
    <source>
        <dbReference type="ARBA" id="ARBA00009419"/>
    </source>
</evidence>
<evidence type="ECO:0000256" key="14">
    <source>
        <dbReference type="RuleBase" id="RU003974"/>
    </source>
</evidence>
<dbReference type="GeneTree" id="ENSGT00940000155191"/>
<dbReference type="PROSITE" id="PS00711">
    <property type="entry name" value="LIPOXYGENASE_1"/>
    <property type="match status" value="1"/>
</dbReference>
<dbReference type="InterPro" id="IPR013819">
    <property type="entry name" value="LipOase_C"/>
</dbReference>
<evidence type="ECO:0000259" key="15">
    <source>
        <dbReference type="PROSITE" id="PS50095"/>
    </source>
</evidence>
<feature type="domain" description="Lipoxygenase" evidence="16">
    <location>
        <begin position="127"/>
        <end position="669"/>
    </location>
</feature>
<evidence type="ECO:0000256" key="1">
    <source>
        <dbReference type="ARBA" id="ARBA00004496"/>
    </source>
</evidence>
<dbReference type="FunCoup" id="A0A667ZDK3">
    <property type="interactions" value="2"/>
</dbReference>
<comment type="subcellular location">
    <subcellularLocation>
        <location evidence="1">Cytoplasm</location>
    </subcellularLocation>
</comment>
<comment type="pathway">
    <text evidence="2">Lipid metabolism.</text>
</comment>
<dbReference type="InterPro" id="IPR020834">
    <property type="entry name" value="LipOase_CS"/>
</dbReference>
<organism evidence="17 18">
    <name type="scientific">Myripristis murdjan</name>
    <name type="common">pinecone soldierfish</name>
    <dbReference type="NCBI Taxonomy" id="586833"/>
    <lineage>
        <taxon>Eukaryota</taxon>
        <taxon>Metazoa</taxon>
        <taxon>Chordata</taxon>
        <taxon>Craniata</taxon>
        <taxon>Vertebrata</taxon>
        <taxon>Euteleostomi</taxon>
        <taxon>Actinopterygii</taxon>
        <taxon>Neopterygii</taxon>
        <taxon>Teleostei</taxon>
        <taxon>Neoteleostei</taxon>
        <taxon>Acanthomorphata</taxon>
        <taxon>Holocentriformes</taxon>
        <taxon>Holocentridae</taxon>
        <taxon>Myripristis</taxon>
    </lineage>
</organism>
<evidence type="ECO:0000256" key="12">
    <source>
        <dbReference type="PIRSR" id="PIRSR601885-3"/>
    </source>
</evidence>
<evidence type="ECO:0000256" key="11">
    <source>
        <dbReference type="PIRSR" id="PIRSR601885-2"/>
    </source>
</evidence>
<dbReference type="SMART" id="SM00308">
    <property type="entry name" value="LH2"/>
    <property type="match status" value="1"/>
</dbReference>
<dbReference type="SUPFAM" id="SSF49723">
    <property type="entry name" value="Lipase/lipooxygenase domain (PLAT/LH2 domain)"/>
    <property type="match status" value="1"/>
</dbReference>
<evidence type="ECO:0000256" key="7">
    <source>
        <dbReference type="ARBA" id="ARBA00023002"/>
    </source>
</evidence>
<dbReference type="SUPFAM" id="SSF48484">
    <property type="entry name" value="Lipoxigenase"/>
    <property type="match status" value="1"/>
</dbReference>
<dbReference type="Gene3D" id="1.20.245.10">
    <property type="entry name" value="Lipoxygenase-1, Domain 5"/>
    <property type="match status" value="1"/>
</dbReference>
<keyword evidence="4" id="KW-0963">Cytoplasm</keyword>
<evidence type="ECO:0000256" key="9">
    <source>
        <dbReference type="ARBA" id="ARBA00023098"/>
    </source>
</evidence>
<dbReference type="GO" id="GO:0034440">
    <property type="term" value="P:lipid oxidation"/>
    <property type="evidence" value="ECO:0007669"/>
    <property type="project" value="InterPro"/>
</dbReference>
<comment type="caution">
    <text evidence="13">Lacks conserved residue(s) required for the propagation of feature annotation.</text>
</comment>